<dbReference type="Proteomes" id="UP000002592">
    <property type="component" value="Chromosome"/>
</dbReference>
<name>A2C2V2_PROM1</name>
<organism evidence="1 2">
    <name type="scientific">Prochlorococcus marinus (strain NATL1A)</name>
    <dbReference type="NCBI Taxonomy" id="167555"/>
    <lineage>
        <taxon>Bacteria</taxon>
        <taxon>Bacillati</taxon>
        <taxon>Cyanobacteriota</taxon>
        <taxon>Cyanophyceae</taxon>
        <taxon>Synechococcales</taxon>
        <taxon>Prochlorococcaceae</taxon>
        <taxon>Prochlorococcus</taxon>
    </lineage>
</organism>
<proteinExistence type="predicted"/>
<gene>
    <name evidence="1" type="ordered locus">NATL1_12541</name>
</gene>
<protein>
    <submittedName>
        <fullName evidence="1">Uncharacterized protein</fullName>
    </submittedName>
</protein>
<accession>A2C2V2</accession>
<evidence type="ECO:0000313" key="1">
    <source>
        <dbReference type="EMBL" id="ABM75812.1"/>
    </source>
</evidence>
<dbReference type="RefSeq" id="WP_011294616.1">
    <property type="nucleotide sequence ID" value="NC_008819.1"/>
</dbReference>
<dbReference type="HOGENOM" id="CLU_169662_0_0_3"/>
<dbReference type="AlphaFoldDB" id="A2C2V2"/>
<dbReference type="KEGG" id="pme:NATL1_12541"/>
<reference evidence="2" key="1">
    <citation type="journal article" date="2007" name="PLoS Genet.">
        <title>Patterns and implications of gene gain and loss in the evolution of Prochlorococcus.</title>
        <authorList>
            <person name="Kettler G.C."/>
            <person name="Martiny A.C."/>
            <person name="Huang K."/>
            <person name="Zucker J."/>
            <person name="Coleman M.L."/>
            <person name="Rodrigue S."/>
            <person name="Chen F."/>
            <person name="Lapidus A."/>
            <person name="Ferriera S."/>
            <person name="Johnson J."/>
            <person name="Steglich C."/>
            <person name="Church G.M."/>
            <person name="Richardson P."/>
            <person name="Chisholm S.W."/>
        </authorList>
    </citation>
    <scope>NUCLEOTIDE SEQUENCE [LARGE SCALE GENOMIC DNA]</scope>
    <source>
        <strain evidence="2">NATL1A</strain>
    </source>
</reference>
<evidence type="ECO:0000313" key="2">
    <source>
        <dbReference type="Proteomes" id="UP000002592"/>
    </source>
</evidence>
<dbReference type="EMBL" id="CP000553">
    <property type="protein sequence ID" value="ABM75812.1"/>
    <property type="molecule type" value="Genomic_DNA"/>
</dbReference>
<sequence>MKRLFFLSLIFVVLLFSSVIPVSAESEFELYLSDFYQKQEKASKILKEIETDLKDGSRDRVCARQREAASYGIEATESLIKAFKTNGSESQMENLQAGLDKWRELRDYC</sequence>
<dbReference type="eggNOG" id="ENOG5031BE0">
    <property type="taxonomic scope" value="Bacteria"/>
</dbReference>